<evidence type="ECO:0000313" key="3">
    <source>
        <dbReference type="Proteomes" id="UP000434172"/>
    </source>
</evidence>
<dbReference type="Pfam" id="PF20183">
    <property type="entry name" value="DUF6546"/>
    <property type="match status" value="1"/>
</dbReference>
<proteinExistence type="predicted"/>
<dbReference type="Proteomes" id="UP000434172">
    <property type="component" value="Unassembled WGS sequence"/>
</dbReference>
<gene>
    <name evidence="2" type="ORF">GQ607_015538</name>
</gene>
<name>A0A8H3W2R8_9PEZI</name>
<evidence type="ECO:0000313" key="2">
    <source>
        <dbReference type="EMBL" id="KAF0317222.1"/>
    </source>
</evidence>
<accession>A0A8H3W2R8</accession>
<sequence length="448" mass="51963">MEELEKQVSPTRKRLVGNWAAVSKHWHKFFEPILWHTLSIRPFVSRSNFDGFSENVSGHRRKMVHKILLHVDLNIYTHGDRSVAESEYTKVENNSRFSAALHALFRHLSTWAVEPPRPAITLELSASSPRDELYHSPPRYHGRLRNLQPHGYSPYGAKLRLLGNLLNTDWVSFCDDPYFELPKVNVISELFVTQRLYRSLSEKALSDILKGLPCLSHINYEPWLAIPLRFQNEREEANTSLFRNLGANVRAVTLWEAQSWELHGLMCYSKMIWLWPPTNGKLAKQAAQASFTLRHLAISHAIDATEFFTGFVAKALQTQSKPFLQHLALTYPIQYGNVNLTQIYDMLKVAAHAASYMGMLQILEIWSPGRGQGFFFRCEVAKYAIKITVAATFRVSEIEEVLEAWQLALRWYTRRKIQYVRKTIDPRVLTEPESICKYLKLYKSLREW</sequence>
<dbReference type="OrthoDB" id="4840822at2759"/>
<comment type="caution">
    <text evidence="2">The sequence shown here is derived from an EMBL/GenBank/DDBJ whole genome shotgun (WGS) entry which is preliminary data.</text>
</comment>
<dbReference type="EMBL" id="WOWK01000135">
    <property type="protein sequence ID" value="KAF0317222.1"/>
    <property type="molecule type" value="Genomic_DNA"/>
</dbReference>
<keyword evidence="3" id="KW-1185">Reference proteome</keyword>
<dbReference type="AlphaFoldDB" id="A0A8H3W2R8"/>
<evidence type="ECO:0000259" key="1">
    <source>
        <dbReference type="Pfam" id="PF20183"/>
    </source>
</evidence>
<organism evidence="2 3">
    <name type="scientific">Colletotrichum asianum</name>
    <dbReference type="NCBI Taxonomy" id="702518"/>
    <lineage>
        <taxon>Eukaryota</taxon>
        <taxon>Fungi</taxon>
        <taxon>Dikarya</taxon>
        <taxon>Ascomycota</taxon>
        <taxon>Pezizomycotina</taxon>
        <taxon>Sordariomycetes</taxon>
        <taxon>Hypocreomycetidae</taxon>
        <taxon>Glomerellales</taxon>
        <taxon>Glomerellaceae</taxon>
        <taxon>Colletotrichum</taxon>
        <taxon>Colletotrichum gloeosporioides species complex</taxon>
    </lineage>
</organism>
<dbReference type="InterPro" id="IPR046676">
    <property type="entry name" value="DUF6546"/>
</dbReference>
<feature type="domain" description="DUF6546" evidence="1">
    <location>
        <begin position="247"/>
        <end position="442"/>
    </location>
</feature>
<protein>
    <submittedName>
        <fullName evidence="2">F-box domain-containing protein</fullName>
    </submittedName>
</protein>
<reference evidence="2 3" key="1">
    <citation type="submission" date="2019-12" db="EMBL/GenBank/DDBJ databases">
        <title>A genome sequence resource for the geographically widespread anthracnose pathogen Colletotrichum asianum.</title>
        <authorList>
            <person name="Meng Y."/>
        </authorList>
    </citation>
    <scope>NUCLEOTIDE SEQUENCE [LARGE SCALE GENOMIC DNA]</scope>
    <source>
        <strain evidence="2 3">ICMP 18580</strain>
    </source>
</reference>